<sequence>MNPSRKNSKIYPKILVVNVKLNSTVVCVYEGEENIFADTIWYSNQEMRNYITIEDQISLRIESVEQLLKNKRVYFDEIEGLVCRGFIVDKACSGTYVIDGNLYVALNYEDLTQRFNESKCLFTEPLLAYELCKKHNVSGYMVTTVNIDEMISQAKITGMKGIERDSFFNALTQKTVAKRFCKHHNKKYEKTNLIVAYLGNRMTIAAHKMGRVIEVNNTSEGEGPFSPERTGNLPMRELVKMCFSGNYIYEELKEIVQSRGGCTAYFGYKDFKVLMENVQKGDEMSKVVFDAMAYNICKEIAKCAIALEGQVYSIILTGRIAHSKIMVENIRNRVSSLAGVHVYAGKEEITNLVEEVLQVLRGEEKEIIYKG</sequence>
<dbReference type="RefSeq" id="WP_072904192.1">
    <property type="nucleotide sequence ID" value="NZ_FRAD01000022.1"/>
</dbReference>
<dbReference type="PIRSF" id="PIRSF036458">
    <property type="entry name" value="Butyrate_kin"/>
    <property type="match status" value="1"/>
</dbReference>
<accession>A0A1M6RF53</accession>
<dbReference type="GO" id="GO:0008776">
    <property type="term" value="F:acetate kinase activity"/>
    <property type="evidence" value="ECO:0007669"/>
    <property type="project" value="TreeGrafter"/>
</dbReference>
<dbReference type="PANTHER" id="PTHR21060">
    <property type="entry name" value="ACETATE KINASE"/>
    <property type="match status" value="1"/>
</dbReference>
<dbReference type="OrthoDB" id="9771859at2"/>
<proteinExistence type="inferred from homology"/>
<comment type="subcellular location">
    <subcellularLocation>
        <location evidence="6">Cytoplasm</location>
    </subcellularLocation>
</comment>
<organism evidence="8 9">
    <name type="scientific">Hathewaya proteolytica DSM 3090</name>
    <dbReference type="NCBI Taxonomy" id="1121331"/>
    <lineage>
        <taxon>Bacteria</taxon>
        <taxon>Bacillati</taxon>
        <taxon>Bacillota</taxon>
        <taxon>Clostridia</taxon>
        <taxon>Eubacteriales</taxon>
        <taxon>Clostridiaceae</taxon>
        <taxon>Hathewaya</taxon>
    </lineage>
</organism>
<dbReference type="CDD" id="cd24011">
    <property type="entry name" value="ASKHA_NBD_BK"/>
    <property type="match status" value="1"/>
</dbReference>
<evidence type="ECO:0000313" key="8">
    <source>
        <dbReference type="EMBL" id="SHK31105.1"/>
    </source>
</evidence>
<gene>
    <name evidence="6" type="primary">buk</name>
    <name evidence="8" type="ORF">SAMN02745248_02269</name>
</gene>
<evidence type="ECO:0000256" key="2">
    <source>
        <dbReference type="ARBA" id="ARBA00022679"/>
    </source>
</evidence>
<dbReference type="EC" id="2.7.2.7" evidence="6"/>
<evidence type="ECO:0000256" key="1">
    <source>
        <dbReference type="ARBA" id="ARBA00022490"/>
    </source>
</evidence>
<dbReference type="InterPro" id="IPR000890">
    <property type="entry name" value="Aliphatic_acid_kin_short-chain"/>
</dbReference>
<dbReference type="Pfam" id="PF00871">
    <property type="entry name" value="Acetate_kinase"/>
    <property type="match status" value="1"/>
</dbReference>
<evidence type="ECO:0000256" key="4">
    <source>
        <dbReference type="ARBA" id="ARBA00022777"/>
    </source>
</evidence>
<dbReference type="HAMAP" id="MF_00542">
    <property type="entry name" value="Butyrate_kinase"/>
    <property type="match status" value="1"/>
</dbReference>
<evidence type="ECO:0000256" key="5">
    <source>
        <dbReference type="ARBA" id="ARBA00022840"/>
    </source>
</evidence>
<evidence type="ECO:0000256" key="6">
    <source>
        <dbReference type="HAMAP-Rule" id="MF_00542"/>
    </source>
</evidence>
<dbReference type="GO" id="GO:0005737">
    <property type="term" value="C:cytoplasm"/>
    <property type="evidence" value="ECO:0007669"/>
    <property type="project" value="UniProtKB-SubCell"/>
</dbReference>
<dbReference type="AlphaFoldDB" id="A0A1M6RF53"/>
<dbReference type="InterPro" id="IPR011245">
    <property type="entry name" value="Butyrate_kin"/>
</dbReference>
<dbReference type="SUPFAM" id="SSF53067">
    <property type="entry name" value="Actin-like ATPase domain"/>
    <property type="match status" value="2"/>
</dbReference>
<comment type="catalytic activity">
    <reaction evidence="6">
        <text>butanoate + ATP = butanoyl phosphate + ADP</text>
        <dbReference type="Rhea" id="RHEA:13585"/>
        <dbReference type="ChEBI" id="CHEBI:17968"/>
        <dbReference type="ChEBI" id="CHEBI:30616"/>
        <dbReference type="ChEBI" id="CHEBI:58079"/>
        <dbReference type="ChEBI" id="CHEBI:456216"/>
        <dbReference type="EC" id="2.7.2.7"/>
    </reaction>
</comment>
<name>A0A1M6RF53_9CLOT</name>
<evidence type="ECO:0000256" key="3">
    <source>
        <dbReference type="ARBA" id="ARBA00022741"/>
    </source>
</evidence>
<keyword evidence="1 6" id="KW-0963">Cytoplasm</keyword>
<dbReference type="STRING" id="1121331.SAMN02745248_02269"/>
<reference evidence="8 9" key="1">
    <citation type="submission" date="2016-11" db="EMBL/GenBank/DDBJ databases">
        <authorList>
            <person name="Jaros S."/>
            <person name="Januszkiewicz K."/>
            <person name="Wedrychowicz H."/>
        </authorList>
    </citation>
    <scope>NUCLEOTIDE SEQUENCE [LARGE SCALE GENOMIC DNA]</scope>
    <source>
        <strain evidence="8 9">DSM 3090</strain>
    </source>
</reference>
<evidence type="ECO:0000256" key="7">
    <source>
        <dbReference type="RuleBase" id="RU003835"/>
    </source>
</evidence>
<dbReference type="PRINTS" id="PR00471">
    <property type="entry name" value="ACETATEKNASE"/>
</dbReference>
<dbReference type="GO" id="GO:0005524">
    <property type="term" value="F:ATP binding"/>
    <property type="evidence" value="ECO:0007669"/>
    <property type="project" value="UniProtKB-KW"/>
</dbReference>
<evidence type="ECO:0000313" key="9">
    <source>
        <dbReference type="Proteomes" id="UP000183952"/>
    </source>
</evidence>
<keyword evidence="2 6" id="KW-0808">Transferase</keyword>
<dbReference type="GO" id="GO:0047761">
    <property type="term" value="F:butyrate kinase activity"/>
    <property type="evidence" value="ECO:0007669"/>
    <property type="project" value="UniProtKB-UniRule"/>
</dbReference>
<comment type="similarity">
    <text evidence="6 7">Belongs to the acetokinase family.</text>
</comment>
<keyword evidence="9" id="KW-1185">Reference proteome</keyword>
<protein>
    <recommendedName>
        <fullName evidence="6">Probable butyrate kinase</fullName>
        <shortName evidence="6">BK</shortName>
        <ecNumber evidence="6">2.7.2.7</ecNumber>
    </recommendedName>
    <alternativeName>
        <fullName evidence="6">Branched-chain carboxylic acid kinase</fullName>
    </alternativeName>
</protein>
<keyword evidence="3 6" id="KW-0547">Nucleotide-binding</keyword>
<dbReference type="PANTHER" id="PTHR21060:SF3">
    <property type="entry name" value="BUTYRATE KINASE 2-RELATED"/>
    <property type="match status" value="1"/>
</dbReference>
<dbReference type="GO" id="GO:0006083">
    <property type="term" value="P:acetate metabolic process"/>
    <property type="evidence" value="ECO:0007669"/>
    <property type="project" value="TreeGrafter"/>
</dbReference>
<dbReference type="NCBIfam" id="NF002834">
    <property type="entry name" value="PRK03011.1-5"/>
    <property type="match status" value="1"/>
</dbReference>
<keyword evidence="4 6" id="KW-0418">Kinase</keyword>
<dbReference type="Proteomes" id="UP000183952">
    <property type="component" value="Unassembled WGS sequence"/>
</dbReference>
<dbReference type="NCBIfam" id="TIGR02707">
    <property type="entry name" value="butyr_kinase"/>
    <property type="match status" value="1"/>
</dbReference>
<dbReference type="InterPro" id="IPR043129">
    <property type="entry name" value="ATPase_NBD"/>
</dbReference>
<dbReference type="Gene3D" id="3.30.420.40">
    <property type="match status" value="2"/>
</dbReference>
<keyword evidence="5 6" id="KW-0067">ATP-binding</keyword>
<dbReference type="EMBL" id="FRAD01000022">
    <property type="protein sequence ID" value="SHK31105.1"/>
    <property type="molecule type" value="Genomic_DNA"/>
</dbReference>